<gene>
    <name evidence="1" type="ORF">RIF29_31706</name>
</gene>
<protein>
    <submittedName>
        <fullName evidence="1">Uncharacterized protein</fullName>
    </submittedName>
</protein>
<proteinExistence type="predicted"/>
<organism evidence="1 2">
    <name type="scientific">Crotalaria pallida</name>
    <name type="common">Smooth rattlebox</name>
    <name type="synonym">Crotalaria striata</name>
    <dbReference type="NCBI Taxonomy" id="3830"/>
    <lineage>
        <taxon>Eukaryota</taxon>
        <taxon>Viridiplantae</taxon>
        <taxon>Streptophyta</taxon>
        <taxon>Embryophyta</taxon>
        <taxon>Tracheophyta</taxon>
        <taxon>Spermatophyta</taxon>
        <taxon>Magnoliopsida</taxon>
        <taxon>eudicotyledons</taxon>
        <taxon>Gunneridae</taxon>
        <taxon>Pentapetalae</taxon>
        <taxon>rosids</taxon>
        <taxon>fabids</taxon>
        <taxon>Fabales</taxon>
        <taxon>Fabaceae</taxon>
        <taxon>Papilionoideae</taxon>
        <taxon>50 kb inversion clade</taxon>
        <taxon>genistoids sensu lato</taxon>
        <taxon>core genistoids</taxon>
        <taxon>Crotalarieae</taxon>
        <taxon>Crotalaria</taxon>
    </lineage>
</organism>
<dbReference type="Proteomes" id="UP001372338">
    <property type="component" value="Unassembled WGS sequence"/>
</dbReference>
<sequence>MLLVGADFQSPLFNMQMIPSRGYRRKFLLEKKSVFVRISEGDTNLGFVRSLKALSLSLSLTQLILKFRNPILLFISTLSCSPFPLSFQL</sequence>
<dbReference type="AlphaFoldDB" id="A0AAN9HXR5"/>
<comment type="caution">
    <text evidence="1">The sequence shown here is derived from an EMBL/GenBank/DDBJ whole genome shotgun (WGS) entry which is preliminary data.</text>
</comment>
<keyword evidence="2" id="KW-1185">Reference proteome</keyword>
<evidence type="ECO:0000313" key="1">
    <source>
        <dbReference type="EMBL" id="KAK7257619.1"/>
    </source>
</evidence>
<accession>A0AAN9HXR5</accession>
<reference evidence="1 2" key="1">
    <citation type="submission" date="2024-01" db="EMBL/GenBank/DDBJ databases">
        <title>The genomes of 5 underutilized Papilionoideae crops provide insights into root nodulation and disease resistanc.</title>
        <authorList>
            <person name="Yuan L."/>
        </authorList>
    </citation>
    <scope>NUCLEOTIDE SEQUENCE [LARGE SCALE GENOMIC DNA]</scope>
    <source>
        <strain evidence="1">ZHUSHIDOU_FW_LH</strain>
        <tissue evidence="1">Leaf</tissue>
    </source>
</reference>
<name>A0AAN9HXR5_CROPI</name>
<evidence type="ECO:0000313" key="2">
    <source>
        <dbReference type="Proteomes" id="UP001372338"/>
    </source>
</evidence>
<dbReference type="EMBL" id="JAYWIO010000006">
    <property type="protein sequence ID" value="KAK7257619.1"/>
    <property type="molecule type" value="Genomic_DNA"/>
</dbReference>